<dbReference type="AlphaFoldDB" id="A0A382A3L3"/>
<sequence>MVSSNPGKILLFFAHPDDETSSCGGTINKYSKLGSQVYICTATNGNKGDLGTGDLKLTKEELGPFREKEELKVLKSLGAYDVLQLGYDDQGLELLENGVLEQQFLDILKKIQPNVVITFGQRGFSGHTDHIQVNINATNAFNKYISIYSSQNIRLFYTAMPKVIAEKREMDLSEEEKSPTIGIDISDDWSNKVAGLRMYKSQRDAQEIASMFESMYQSDPFDNYGESREEISQLFELLKNHGYTNNPTEYFHQYYPKLANYDGKILSNRF</sequence>
<reference evidence="1" key="1">
    <citation type="submission" date="2018-05" db="EMBL/GenBank/DDBJ databases">
        <authorList>
            <person name="Lanie J.A."/>
            <person name="Ng W.-L."/>
            <person name="Kazmierczak K.M."/>
            <person name="Andrzejewski T.M."/>
            <person name="Davidsen T.M."/>
            <person name="Wayne K.J."/>
            <person name="Tettelin H."/>
            <person name="Glass J.I."/>
            <person name="Rusch D."/>
            <person name="Podicherti R."/>
            <person name="Tsui H.-C.T."/>
            <person name="Winkler M.E."/>
        </authorList>
    </citation>
    <scope>NUCLEOTIDE SEQUENCE</scope>
</reference>
<dbReference type="Gene3D" id="3.40.50.10320">
    <property type="entry name" value="LmbE-like"/>
    <property type="match status" value="1"/>
</dbReference>
<proteinExistence type="predicted"/>
<dbReference type="EMBL" id="UINC01023580">
    <property type="protein sequence ID" value="SVA95523.1"/>
    <property type="molecule type" value="Genomic_DNA"/>
</dbReference>
<dbReference type="GO" id="GO:0016811">
    <property type="term" value="F:hydrolase activity, acting on carbon-nitrogen (but not peptide) bonds, in linear amides"/>
    <property type="evidence" value="ECO:0007669"/>
    <property type="project" value="TreeGrafter"/>
</dbReference>
<dbReference type="Pfam" id="PF02585">
    <property type="entry name" value="PIG-L"/>
    <property type="match status" value="1"/>
</dbReference>
<organism evidence="1">
    <name type="scientific">marine metagenome</name>
    <dbReference type="NCBI Taxonomy" id="408172"/>
    <lineage>
        <taxon>unclassified sequences</taxon>
        <taxon>metagenomes</taxon>
        <taxon>ecological metagenomes</taxon>
    </lineage>
</organism>
<evidence type="ECO:0000313" key="1">
    <source>
        <dbReference type="EMBL" id="SVA95523.1"/>
    </source>
</evidence>
<name>A0A382A3L3_9ZZZZ</name>
<dbReference type="PANTHER" id="PTHR12993:SF11">
    <property type="entry name" value="N-ACETYLGLUCOSAMINYL-PHOSPHATIDYLINOSITOL DE-N-ACETYLASE"/>
    <property type="match status" value="1"/>
</dbReference>
<protein>
    <recommendedName>
        <fullName evidence="2">GlcNAc-PI de-N-acetylase</fullName>
    </recommendedName>
</protein>
<accession>A0A382A3L3</accession>
<dbReference type="SUPFAM" id="SSF102588">
    <property type="entry name" value="LmbE-like"/>
    <property type="match status" value="1"/>
</dbReference>
<gene>
    <name evidence="1" type="ORF">METZ01_LOCUS148377</name>
</gene>
<dbReference type="PANTHER" id="PTHR12993">
    <property type="entry name" value="N-ACETYLGLUCOSAMINYL-PHOSPHATIDYLINOSITOL DE-N-ACETYLASE-RELATED"/>
    <property type="match status" value="1"/>
</dbReference>
<dbReference type="InterPro" id="IPR024078">
    <property type="entry name" value="LmbE-like_dom_sf"/>
</dbReference>
<evidence type="ECO:0008006" key="2">
    <source>
        <dbReference type="Google" id="ProtNLM"/>
    </source>
</evidence>
<dbReference type="InterPro" id="IPR003737">
    <property type="entry name" value="GlcNAc_PI_deacetylase-related"/>
</dbReference>